<gene>
    <name evidence="1" type="ORF">AB205_0217260</name>
</gene>
<sequence length="95" mass="10491">MLTLDRSPHIAARSTPRELTSCPLRFFRVRGSGALSGRSRDDFTPAHVCASLFPGKVRQRLPGIQSTCAADDCSCVQREYLLNRTGLGDINFTYS</sequence>
<dbReference type="OrthoDB" id="2215036at2759"/>
<dbReference type="AlphaFoldDB" id="A0A2G9RH26"/>
<evidence type="ECO:0000313" key="1">
    <source>
        <dbReference type="EMBL" id="PIO27222.1"/>
    </source>
</evidence>
<protein>
    <submittedName>
        <fullName evidence="1">Uncharacterized protein</fullName>
    </submittedName>
</protein>
<organism evidence="1 2">
    <name type="scientific">Aquarana catesbeiana</name>
    <name type="common">American bullfrog</name>
    <name type="synonym">Rana catesbeiana</name>
    <dbReference type="NCBI Taxonomy" id="8400"/>
    <lineage>
        <taxon>Eukaryota</taxon>
        <taxon>Metazoa</taxon>
        <taxon>Chordata</taxon>
        <taxon>Craniata</taxon>
        <taxon>Vertebrata</taxon>
        <taxon>Euteleostomi</taxon>
        <taxon>Amphibia</taxon>
        <taxon>Batrachia</taxon>
        <taxon>Anura</taxon>
        <taxon>Neobatrachia</taxon>
        <taxon>Ranoidea</taxon>
        <taxon>Ranidae</taxon>
        <taxon>Aquarana</taxon>
    </lineage>
</organism>
<reference evidence="2" key="1">
    <citation type="journal article" date="2017" name="Nat. Commun.">
        <title>The North American bullfrog draft genome provides insight into hormonal regulation of long noncoding RNA.</title>
        <authorList>
            <person name="Hammond S.A."/>
            <person name="Warren R.L."/>
            <person name="Vandervalk B.P."/>
            <person name="Kucuk E."/>
            <person name="Khan H."/>
            <person name="Gibb E.A."/>
            <person name="Pandoh P."/>
            <person name="Kirk H."/>
            <person name="Zhao Y."/>
            <person name="Jones M."/>
            <person name="Mungall A.J."/>
            <person name="Coope R."/>
            <person name="Pleasance S."/>
            <person name="Moore R.A."/>
            <person name="Holt R.A."/>
            <person name="Round J.M."/>
            <person name="Ohora S."/>
            <person name="Walle B.V."/>
            <person name="Veldhoen N."/>
            <person name="Helbing C.C."/>
            <person name="Birol I."/>
        </authorList>
    </citation>
    <scope>NUCLEOTIDE SEQUENCE [LARGE SCALE GENOMIC DNA]</scope>
</reference>
<dbReference type="Proteomes" id="UP000228934">
    <property type="component" value="Unassembled WGS sequence"/>
</dbReference>
<name>A0A2G9RH26_AQUCT</name>
<keyword evidence="2" id="KW-1185">Reference proteome</keyword>
<dbReference type="EMBL" id="KV938249">
    <property type="protein sequence ID" value="PIO27222.1"/>
    <property type="molecule type" value="Genomic_DNA"/>
</dbReference>
<evidence type="ECO:0000313" key="2">
    <source>
        <dbReference type="Proteomes" id="UP000228934"/>
    </source>
</evidence>
<accession>A0A2G9RH26</accession>
<proteinExistence type="predicted"/>